<reference evidence="2" key="1">
    <citation type="journal article" date="2013" name="Nat. Genet.">
        <title>The duck genome and transcriptome provide insight into an avian influenza virus reservoir species.</title>
        <authorList>
            <person name="Huang Y."/>
            <person name="Li Y."/>
            <person name="Burt D.W."/>
            <person name="Chen H."/>
            <person name="Zhang Y."/>
            <person name="Qian W."/>
            <person name="Kim H."/>
            <person name="Gan S."/>
            <person name="Zhao Y."/>
            <person name="Li J."/>
            <person name="Yi K."/>
            <person name="Feng H."/>
            <person name="Zhu P."/>
            <person name="Li B."/>
            <person name="Liu Q."/>
            <person name="Fairley S."/>
            <person name="Magor K.E."/>
            <person name="Du Z."/>
            <person name="Hu X."/>
            <person name="Goodman L."/>
            <person name="Tafer H."/>
            <person name="Vignal A."/>
            <person name="Lee T."/>
            <person name="Kim K.W."/>
            <person name="Sheng Z."/>
            <person name="An Y."/>
            <person name="Searle S."/>
            <person name="Herrero J."/>
            <person name="Groenen M.A."/>
            <person name="Crooijmans R.P."/>
            <person name="Faraut T."/>
            <person name="Cai Q."/>
            <person name="Webster R.G."/>
            <person name="Aldridge J.R."/>
            <person name="Warren W.C."/>
            <person name="Bartschat S."/>
            <person name="Kehr S."/>
            <person name="Marz M."/>
            <person name="Stadler P.F."/>
            <person name="Smith J."/>
            <person name="Kraus R.H."/>
            <person name="Zhao Y."/>
            <person name="Ren L."/>
            <person name="Fei J."/>
            <person name="Morisson M."/>
            <person name="Kaiser P."/>
            <person name="Griffin D.K."/>
            <person name="Rao M."/>
            <person name="Pitel F."/>
            <person name="Wang J."/>
            <person name="Li N."/>
        </authorList>
    </citation>
    <scope>NUCLEOTIDE SEQUENCE [LARGE SCALE GENOMIC DNA]</scope>
</reference>
<dbReference type="Gene3D" id="2.60.120.200">
    <property type="match status" value="1"/>
</dbReference>
<protein>
    <submittedName>
        <fullName evidence="1">Neurexin-1-alpha</fullName>
    </submittedName>
</protein>
<organism evidence="1 2">
    <name type="scientific">Anas platyrhynchos</name>
    <name type="common">Mallard</name>
    <name type="synonym">Anas boschas</name>
    <dbReference type="NCBI Taxonomy" id="8839"/>
    <lineage>
        <taxon>Eukaryota</taxon>
        <taxon>Metazoa</taxon>
        <taxon>Chordata</taxon>
        <taxon>Craniata</taxon>
        <taxon>Vertebrata</taxon>
        <taxon>Euteleostomi</taxon>
        <taxon>Archelosauria</taxon>
        <taxon>Archosauria</taxon>
        <taxon>Dinosauria</taxon>
        <taxon>Saurischia</taxon>
        <taxon>Theropoda</taxon>
        <taxon>Coelurosauria</taxon>
        <taxon>Aves</taxon>
        <taxon>Neognathae</taxon>
        <taxon>Galloanserae</taxon>
        <taxon>Anseriformes</taxon>
        <taxon>Anatidae</taxon>
        <taxon>Anatinae</taxon>
        <taxon>Anas</taxon>
    </lineage>
</organism>
<dbReference type="Proteomes" id="UP000296049">
    <property type="component" value="Unassembled WGS sequence"/>
</dbReference>
<keyword evidence="2" id="KW-1185">Reference proteome</keyword>
<evidence type="ECO:0000313" key="1">
    <source>
        <dbReference type="EMBL" id="EOB06813.1"/>
    </source>
</evidence>
<proteinExistence type="predicted"/>
<dbReference type="InterPro" id="IPR013320">
    <property type="entry name" value="ConA-like_dom_sf"/>
</dbReference>
<dbReference type="SUPFAM" id="SSF49899">
    <property type="entry name" value="Concanavalin A-like lectins/glucanases"/>
    <property type="match status" value="1"/>
</dbReference>
<dbReference type="AlphaFoldDB" id="R0M2C3"/>
<name>R0M2C3_ANAPL</name>
<sequence length="133" mass="14473">MTVLIRPAGTTYIFSKGGGQITYTWPPNDRPSTRADRLAIGFSTVQKEAVLVRVDSSTGLGDYLELHIISVITWSCSSSVAFEEALGGGEVLASTSRKPREGASEMQLQFLCLDLRSWRLIDCASVKKKAFVG</sequence>
<dbReference type="EMBL" id="KB742580">
    <property type="protein sequence ID" value="EOB06813.1"/>
    <property type="molecule type" value="Genomic_DNA"/>
</dbReference>
<gene>
    <name evidence="1" type="ORF">Anapl_04866</name>
</gene>
<evidence type="ECO:0000313" key="2">
    <source>
        <dbReference type="Proteomes" id="UP000296049"/>
    </source>
</evidence>
<accession>R0M2C3</accession>